<dbReference type="SUPFAM" id="SSF53613">
    <property type="entry name" value="Ribokinase-like"/>
    <property type="match status" value="1"/>
</dbReference>
<evidence type="ECO:0000313" key="4">
    <source>
        <dbReference type="EMBL" id="GGK34312.1"/>
    </source>
</evidence>
<gene>
    <name evidence="4" type="ORF">GCM10007962_30940</name>
</gene>
<dbReference type="RefSeq" id="WP_188654850.1">
    <property type="nucleotide sequence ID" value="NZ_BMNR01000010.1"/>
</dbReference>
<reference evidence="4" key="2">
    <citation type="submission" date="2020-09" db="EMBL/GenBank/DDBJ databases">
        <authorList>
            <person name="Sun Q."/>
            <person name="Ohkuma M."/>
        </authorList>
    </citation>
    <scope>NUCLEOTIDE SEQUENCE</scope>
    <source>
        <strain evidence="4">JCM 12862</strain>
    </source>
</reference>
<evidence type="ECO:0000313" key="5">
    <source>
        <dbReference type="Proteomes" id="UP000612329"/>
    </source>
</evidence>
<feature type="domain" description="Carbohydrate kinase PfkB" evidence="3">
    <location>
        <begin position="197"/>
        <end position="278"/>
    </location>
</feature>
<dbReference type="InterPro" id="IPR011611">
    <property type="entry name" value="PfkB_dom"/>
</dbReference>
<dbReference type="Gene3D" id="3.40.1190.20">
    <property type="match status" value="1"/>
</dbReference>
<dbReference type="PANTHER" id="PTHR10584:SF166">
    <property type="entry name" value="RIBOKINASE"/>
    <property type="match status" value="1"/>
</dbReference>
<dbReference type="PANTHER" id="PTHR10584">
    <property type="entry name" value="SUGAR KINASE"/>
    <property type="match status" value="1"/>
</dbReference>
<dbReference type="InterPro" id="IPR002173">
    <property type="entry name" value="Carboh/pur_kinase_PfkB_CS"/>
</dbReference>
<proteinExistence type="predicted"/>
<dbReference type="EMBL" id="BMNR01000010">
    <property type="protein sequence ID" value="GGK34312.1"/>
    <property type="molecule type" value="Genomic_DNA"/>
</dbReference>
<reference evidence="4" key="1">
    <citation type="journal article" date="2014" name="Int. J. Syst. Evol. Microbiol.">
        <title>Complete genome sequence of Corynebacterium casei LMG S-19264T (=DSM 44701T), isolated from a smear-ripened cheese.</title>
        <authorList>
            <consortium name="US DOE Joint Genome Institute (JGI-PGF)"/>
            <person name="Walter F."/>
            <person name="Albersmeier A."/>
            <person name="Kalinowski J."/>
            <person name="Ruckert C."/>
        </authorList>
    </citation>
    <scope>NUCLEOTIDE SEQUENCE</scope>
    <source>
        <strain evidence="4">JCM 12862</strain>
    </source>
</reference>
<accession>A0A8J3FLG3</accession>
<dbReference type="AlphaFoldDB" id="A0A8J3FLG3"/>
<feature type="domain" description="Carbohydrate kinase PfkB" evidence="3">
    <location>
        <begin position="7"/>
        <end position="122"/>
    </location>
</feature>
<dbReference type="Proteomes" id="UP000612329">
    <property type="component" value="Unassembled WGS sequence"/>
</dbReference>
<protein>
    <submittedName>
        <fullName evidence="4">Fructoselysine 6-kinase</fullName>
    </submittedName>
</protein>
<evidence type="ECO:0000259" key="3">
    <source>
        <dbReference type="Pfam" id="PF00294"/>
    </source>
</evidence>
<comment type="caution">
    <text evidence="4">The sequence shown here is derived from an EMBL/GenBank/DDBJ whole genome shotgun (WGS) entry which is preliminary data.</text>
</comment>
<keyword evidence="2" id="KW-0418">Kinase</keyword>
<evidence type="ECO:0000256" key="2">
    <source>
        <dbReference type="ARBA" id="ARBA00022777"/>
    </source>
</evidence>
<dbReference type="Pfam" id="PF00294">
    <property type="entry name" value="PfkB"/>
    <property type="match status" value="2"/>
</dbReference>
<dbReference type="GO" id="GO:0016301">
    <property type="term" value="F:kinase activity"/>
    <property type="evidence" value="ECO:0007669"/>
    <property type="project" value="UniProtKB-KW"/>
</dbReference>
<keyword evidence="1" id="KW-0808">Transferase</keyword>
<dbReference type="InterPro" id="IPR029056">
    <property type="entry name" value="Ribokinase-like"/>
</dbReference>
<dbReference type="PROSITE" id="PS00584">
    <property type="entry name" value="PFKB_KINASES_2"/>
    <property type="match status" value="1"/>
</dbReference>
<organism evidence="4 5">
    <name type="scientific">Yeosuana aromativorans</name>
    <dbReference type="NCBI Taxonomy" id="288019"/>
    <lineage>
        <taxon>Bacteria</taxon>
        <taxon>Pseudomonadati</taxon>
        <taxon>Bacteroidota</taxon>
        <taxon>Flavobacteriia</taxon>
        <taxon>Flavobacteriales</taxon>
        <taxon>Flavobacteriaceae</taxon>
        <taxon>Yeosuana</taxon>
    </lineage>
</organism>
<keyword evidence="5" id="KW-1185">Reference proteome</keyword>
<evidence type="ECO:0000256" key="1">
    <source>
        <dbReference type="ARBA" id="ARBA00022679"/>
    </source>
</evidence>
<name>A0A8J3FLG3_9FLAO</name>
<sequence length="301" mass="34237">MGVKSKKIFVCGGVSYNAVITLPEFFKPKPQTIHFCEYNETIGNTGAGKALSLSKLGFETLLHTLIGADDYGNKVKSYLNQPNLEVVYEVDPKGTERHLNLLNSKGERISIFTNPNSENPIIDYEQYKRRIKSSDLVVINISNYCRNFIPVCKALNKDIWTDLHDYDGINIYHQDFIDASDYIFFSSENIKDYKLFMVQMIQAGKKLVVCTHANNGATAYTQKKEWIYEPALLDFEFVNSNGAGDSFFSGFLFAYSQGKTIHECMKYATIAGALCVNTNELVSENLNKRKLETIYLEYYQI</sequence>